<comment type="similarity">
    <text evidence="1">Belongs to the peptidase S1C family.</text>
</comment>
<evidence type="ECO:0000256" key="2">
    <source>
        <dbReference type="ARBA" id="ARBA00022670"/>
    </source>
</evidence>
<evidence type="ECO:0000256" key="5">
    <source>
        <dbReference type="SAM" id="MobiDB-lite"/>
    </source>
</evidence>
<dbReference type="InterPro" id="IPR009003">
    <property type="entry name" value="Peptidase_S1_PA"/>
</dbReference>
<dbReference type="Pfam" id="PF13365">
    <property type="entry name" value="Trypsin_2"/>
    <property type="match status" value="1"/>
</dbReference>
<keyword evidence="9" id="KW-1185">Reference proteome</keyword>
<dbReference type="SUPFAM" id="SSF50156">
    <property type="entry name" value="PDZ domain-like"/>
    <property type="match status" value="2"/>
</dbReference>
<dbReference type="EMBL" id="CP003364">
    <property type="protein sequence ID" value="AGA25941.1"/>
    <property type="molecule type" value="Genomic_DNA"/>
</dbReference>
<evidence type="ECO:0000259" key="7">
    <source>
        <dbReference type="PROSITE" id="PS50106"/>
    </source>
</evidence>
<dbReference type="Proteomes" id="UP000010798">
    <property type="component" value="Chromosome"/>
</dbReference>
<dbReference type="Gene3D" id="2.30.42.10">
    <property type="match status" value="2"/>
</dbReference>
<evidence type="ECO:0000256" key="3">
    <source>
        <dbReference type="ARBA" id="ARBA00022801"/>
    </source>
</evidence>
<protein>
    <submittedName>
        <fullName evidence="8">Trypsin-like serine protease with C-terminal PDZ domain</fullName>
    </submittedName>
</protein>
<feature type="domain" description="PDZ" evidence="7">
    <location>
        <begin position="293"/>
        <end position="372"/>
    </location>
</feature>
<proteinExistence type="inferred from homology"/>
<dbReference type="STRING" id="886293.Sinac_1562"/>
<dbReference type="InterPro" id="IPR001940">
    <property type="entry name" value="Peptidase_S1C"/>
</dbReference>
<feature type="region of interest" description="Disordered" evidence="5">
    <location>
        <begin position="1"/>
        <end position="20"/>
    </location>
</feature>
<name>L0DBC4_SINAD</name>
<sequence length="499" mass="52211">MASFDPQDFGLDEPPPRPTTPPVRRGFLLILFVLTLLASLVYGLPYLADNAGYAWESGRSRAASEALAKLNKAGIIARASELFRMATAAAAPAVVRVEAKRFPGRANGGREGAPGDPLGQADASLGSGVIIDKDRGFVVTNNHVVKEADEIVVRLSQGTRLPARLVGADPKTDLAVLQINGKLTTAAAWGDSDKLDIGDWVLAIGSPFALDHTVTAGIVSATQRNDLRINEYESFIQTDAAINPGNSGGPLIDLTGKVIGINTAIYTSNQSQGNEGIGLAIPSSMARRIVESLIKDGRVIRGFVGVNMELLTPDQARALAIPDGKGALVKTVLPGGPADKAGLHSGDVIVQLNGKDVSDPDNLKRVTADLAVGSHVPIGFYREGKLKTVDVTIAEFPGTPVLASYGFRVHEIPSEGDPNLGGILEIDQVVLDSPASRVGLQPGMRILAVGQTQVHTKAEYDAAIAALNPDQGLPLLVQTPDGQAGSVTIGGTRANSPRR</sequence>
<gene>
    <name evidence="8" type="ordered locus">Sinac_1562</name>
</gene>
<dbReference type="FunFam" id="2.40.10.10:FF:000001">
    <property type="entry name" value="Periplasmic serine protease DegS"/>
    <property type="match status" value="1"/>
</dbReference>
<feature type="transmembrane region" description="Helical" evidence="6">
    <location>
        <begin position="27"/>
        <end position="48"/>
    </location>
</feature>
<dbReference type="GO" id="GO:0006508">
    <property type="term" value="P:proteolysis"/>
    <property type="evidence" value="ECO:0007669"/>
    <property type="project" value="UniProtKB-KW"/>
</dbReference>
<keyword evidence="4" id="KW-0720">Serine protease</keyword>
<dbReference type="OrthoDB" id="248175at2"/>
<accession>L0DBC4</accession>
<dbReference type="AlphaFoldDB" id="L0DBC4"/>
<dbReference type="SMART" id="SM00228">
    <property type="entry name" value="PDZ"/>
    <property type="match status" value="2"/>
</dbReference>
<dbReference type="InterPro" id="IPR001478">
    <property type="entry name" value="PDZ"/>
</dbReference>
<keyword evidence="6" id="KW-0812">Transmembrane</keyword>
<keyword evidence="6" id="KW-0472">Membrane</keyword>
<dbReference type="RefSeq" id="WP_015245111.1">
    <property type="nucleotide sequence ID" value="NC_019892.1"/>
</dbReference>
<dbReference type="GO" id="GO:0004252">
    <property type="term" value="F:serine-type endopeptidase activity"/>
    <property type="evidence" value="ECO:0007669"/>
    <property type="project" value="InterPro"/>
</dbReference>
<evidence type="ECO:0000256" key="4">
    <source>
        <dbReference type="ARBA" id="ARBA00022825"/>
    </source>
</evidence>
<dbReference type="PROSITE" id="PS50106">
    <property type="entry name" value="PDZ"/>
    <property type="match status" value="1"/>
</dbReference>
<dbReference type="PRINTS" id="PR00834">
    <property type="entry name" value="PROTEASES2C"/>
</dbReference>
<keyword evidence="3" id="KW-0378">Hydrolase</keyword>
<dbReference type="Pfam" id="PF13180">
    <property type="entry name" value="PDZ_2"/>
    <property type="match status" value="1"/>
</dbReference>
<dbReference type="SUPFAM" id="SSF50494">
    <property type="entry name" value="Trypsin-like serine proteases"/>
    <property type="match status" value="1"/>
</dbReference>
<dbReference type="eggNOG" id="COG0265">
    <property type="taxonomic scope" value="Bacteria"/>
</dbReference>
<dbReference type="Gene3D" id="2.40.10.120">
    <property type="match status" value="1"/>
</dbReference>
<evidence type="ECO:0000256" key="6">
    <source>
        <dbReference type="SAM" id="Phobius"/>
    </source>
</evidence>
<dbReference type="HOGENOM" id="CLU_020120_1_0_0"/>
<reference evidence="8 9" key="1">
    <citation type="submission" date="2012-02" db="EMBL/GenBank/DDBJ databases">
        <title>Complete sequence of chromosome of Singulisphaera acidiphila DSM 18658.</title>
        <authorList>
            <consortium name="US DOE Joint Genome Institute (JGI-PGF)"/>
            <person name="Lucas S."/>
            <person name="Copeland A."/>
            <person name="Lapidus A."/>
            <person name="Glavina del Rio T."/>
            <person name="Dalin E."/>
            <person name="Tice H."/>
            <person name="Bruce D."/>
            <person name="Goodwin L."/>
            <person name="Pitluck S."/>
            <person name="Peters L."/>
            <person name="Ovchinnikova G."/>
            <person name="Chertkov O."/>
            <person name="Kyrpides N."/>
            <person name="Mavromatis K."/>
            <person name="Ivanova N."/>
            <person name="Brettin T."/>
            <person name="Detter J.C."/>
            <person name="Han C."/>
            <person name="Larimer F."/>
            <person name="Land M."/>
            <person name="Hauser L."/>
            <person name="Markowitz V."/>
            <person name="Cheng J.-F."/>
            <person name="Hugenholtz P."/>
            <person name="Woyke T."/>
            <person name="Wu D."/>
            <person name="Tindall B."/>
            <person name="Pomrenke H."/>
            <person name="Brambilla E."/>
            <person name="Klenk H.-P."/>
            <person name="Eisen J.A."/>
        </authorList>
    </citation>
    <scope>NUCLEOTIDE SEQUENCE [LARGE SCALE GENOMIC DNA]</scope>
    <source>
        <strain evidence="9">ATCC BAA-1392 / DSM 18658 / VKM B-2454 / MOB10</strain>
    </source>
</reference>
<organism evidence="8 9">
    <name type="scientific">Singulisphaera acidiphila (strain ATCC BAA-1392 / DSM 18658 / VKM B-2454 / MOB10)</name>
    <dbReference type="NCBI Taxonomy" id="886293"/>
    <lineage>
        <taxon>Bacteria</taxon>
        <taxon>Pseudomonadati</taxon>
        <taxon>Planctomycetota</taxon>
        <taxon>Planctomycetia</taxon>
        <taxon>Isosphaerales</taxon>
        <taxon>Isosphaeraceae</taxon>
        <taxon>Singulisphaera</taxon>
    </lineage>
</organism>
<keyword evidence="2 8" id="KW-0645">Protease</keyword>
<dbReference type="InterPro" id="IPR036034">
    <property type="entry name" value="PDZ_sf"/>
</dbReference>
<dbReference type="PANTHER" id="PTHR22939">
    <property type="entry name" value="SERINE PROTEASE FAMILY S1C HTRA-RELATED"/>
    <property type="match status" value="1"/>
</dbReference>
<dbReference type="PANTHER" id="PTHR22939:SF129">
    <property type="entry name" value="SERINE PROTEASE HTRA2, MITOCHONDRIAL"/>
    <property type="match status" value="1"/>
</dbReference>
<evidence type="ECO:0000313" key="8">
    <source>
        <dbReference type="EMBL" id="AGA25941.1"/>
    </source>
</evidence>
<evidence type="ECO:0000256" key="1">
    <source>
        <dbReference type="ARBA" id="ARBA00010541"/>
    </source>
</evidence>
<evidence type="ECO:0000313" key="9">
    <source>
        <dbReference type="Proteomes" id="UP000010798"/>
    </source>
</evidence>
<dbReference type="KEGG" id="saci:Sinac_1562"/>
<keyword evidence="6" id="KW-1133">Transmembrane helix</keyword>